<dbReference type="Gene3D" id="3.50.50.60">
    <property type="entry name" value="FAD/NAD(P)-binding domain"/>
    <property type="match status" value="1"/>
</dbReference>
<dbReference type="PANTHER" id="PTHR43104:SF4">
    <property type="entry name" value="L-2-HYDROXYGLUTARATE DEHYDROGENASE, MITOCHONDRIAL"/>
    <property type="match status" value="1"/>
</dbReference>
<feature type="domain" description="FAD dependent oxidoreductase" evidence="6">
    <location>
        <begin position="7"/>
        <end position="378"/>
    </location>
</feature>
<evidence type="ECO:0000313" key="8">
    <source>
        <dbReference type="Proteomes" id="UP001589834"/>
    </source>
</evidence>
<name>A0ABV6PNT2_9BURK</name>
<gene>
    <name evidence="7" type="ORF">ACFFGG_02975</name>
</gene>
<evidence type="ECO:0000313" key="7">
    <source>
        <dbReference type="EMBL" id="MFC0591510.1"/>
    </source>
</evidence>
<sequence>MSAERVDTVVIGAGVVGLAVARALALTGREVLVLEACETFGTQTSSRNSEVIHAGIYYPPGSLKSRLCVPGRQLLYDYCAERGIGHRRCGKLIVASGAGQIDELRAIQQRAVANGVGDLQWLTRDEALALEPALNCDAALLSPSTGIVDSHGLMLSLLGEVENAGGVLAVHSKANWLAAQSGQARAAIKIGVSTASQEGDELELQARQVVNAAGLGAIALAHRTQGLAPRHRPPLPTRWAKGNYFSLAGRAPFTHLIYPVVERDSPSLGVHLTLDLGSQAKFGPDVQWQDSPDDYRVDAARADAFYDEVRRYWPGLPDGALQAGYAGIRPKLTGPGERAADFVIQGPRQHGVPGLVNLLGIESPGLTSCLALARQVAAELGQGGDPLAA</sequence>
<evidence type="ECO:0000259" key="6">
    <source>
        <dbReference type="Pfam" id="PF01266"/>
    </source>
</evidence>
<dbReference type="InterPro" id="IPR006076">
    <property type="entry name" value="FAD-dep_OxRdtase"/>
</dbReference>
<evidence type="ECO:0000256" key="5">
    <source>
        <dbReference type="ARBA" id="ARBA00037941"/>
    </source>
</evidence>
<reference evidence="7 8" key="1">
    <citation type="submission" date="2024-09" db="EMBL/GenBank/DDBJ databases">
        <authorList>
            <person name="Sun Q."/>
            <person name="Mori K."/>
        </authorList>
    </citation>
    <scope>NUCLEOTIDE SEQUENCE [LARGE SCALE GENOMIC DNA]</scope>
    <source>
        <strain evidence="7 8">NCAIM B.02336</strain>
    </source>
</reference>
<keyword evidence="8" id="KW-1185">Reference proteome</keyword>
<dbReference type="Gene3D" id="3.30.9.10">
    <property type="entry name" value="D-Amino Acid Oxidase, subunit A, domain 2"/>
    <property type="match status" value="1"/>
</dbReference>
<dbReference type="Pfam" id="PF01266">
    <property type="entry name" value="DAO"/>
    <property type="match status" value="1"/>
</dbReference>
<organism evidence="7 8">
    <name type="scientific">Ottowia pentelensis</name>
    <dbReference type="NCBI Taxonomy" id="511108"/>
    <lineage>
        <taxon>Bacteria</taxon>
        <taxon>Pseudomonadati</taxon>
        <taxon>Pseudomonadota</taxon>
        <taxon>Betaproteobacteria</taxon>
        <taxon>Burkholderiales</taxon>
        <taxon>Comamonadaceae</taxon>
        <taxon>Ottowia</taxon>
    </lineage>
</organism>
<dbReference type="PANTHER" id="PTHR43104">
    <property type="entry name" value="L-2-HYDROXYGLUTARATE DEHYDROGENASE, MITOCHONDRIAL"/>
    <property type="match status" value="1"/>
</dbReference>
<evidence type="ECO:0000256" key="3">
    <source>
        <dbReference type="ARBA" id="ARBA00022827"/>
    </source>
</evidence>
<dbReference type="RefSeq" id="WP_377479635.1">
    <property type="nucleotide sequence ID" value="NZ_JBHLTN010000007.1"/>
</dbReference>
<keyword evidence="3" id="KW-0274">FAD</keyword>
<evidence type="ECO:0000256" key="4">
    <source>
        <dbReference type="ARBA" id="ARBA00023002"/>
    </source>
</evidence>
<comment type="similarity">
    <text evidence="5">Belongs to the L2HGDH family.</text>
</comment>
<evidence type="ECO:0000256" key="1">
    <source>
        <dbReference type="ARBA" id="ARBA00001974"/>
    </source>
</evidence>
<dbReference type="EMBL" id="JBHLTN010000007">
    <property type="protein sequence ID" value="MFC0591510.1"/>
    <property type="molecule type" value="Genomic_DNA"/>
</dbReference>
<proteinExistence type="inferred from homology"/>
<dbReference type="Proteomes" id="UP001589834">
    <property type="component" value="Unassembled WGS sequence"/>
</dbReference>
<protein>
    <submittedName>
        <fullName evidence="7">NAD(P)/FAD-dependent oxidoreductase</fullName>
    </submittedName>
</protein>
<accession>A0ABV6PNT2</accession>
<keyword evidence="4" id="KW-0560">Oxidoreductase</keyword>
<evidence type="ECO:0000256" key="2">
    <source>
        <dbReference type="ARBA" id="ARBA00022630"/>
    </source>
</evidence>
<comment type="caution">
    <text evidence="7">The sequence shown here is derived from an EMBL/GenBank/DDBJ whole genome shotgun (WGS) entry which is preliminary data.</text>
</comment>
<comment type="cofactor">
    <cofactor evidence="1">
        <name>FAD</name>
        <dbReference type="ChEBI" id="CHEBI:57692"/>
    </cofactor>
</comment>
<dbReference type="SUPFAM" id="SSF51905">
    <property type="entry name" value="FAD/NAD(P)-binding domain"/>
    <property type="match status" value="1"/>
</dbReference>
<dbReference type="InterPro" id="IPR036188">
    <property type="entry name" value="FAD/NAD-bd_sf"/>
</dbReference>
<keyword evidence="2" id="KW-0285">Flavoprotein</keyword>